<evidence type="ECO:0000313" key="2">
    <source>
        <dbReference type="Proteomes" id="UP001623591"/>
    </source>
</evidence>
<dbReference type="Proteomes" id="UP001623591">
    <property type="component" value="Unassembled WGS sequence"/>
</dbReference>
<gene>
    <name evidence="1" type="ORF">ACJDUG_01055</name>
</gene>
<name>A0ABW8SYP5_9CLOT</name>
<organism evidence="1 2">
    <name type="scientific">Candidatus Clostridium stratigraminis</name>
    <dbReference type="NCBI Taxonomy" id="3381661"/>
    <lineage>
        <taxon>Bacteria</taxon>
        <taxon>Bacillati</taxon>
        <taxon>Bacillota</taxon>
        <taxon>Clostridia</taxon>
        <taxon>Eubacteriales</taxon>
        <taxon>Clostridiaceae</taxon>
        <taxon>Clostridium</taxon>
    </lineage>
</organism>
<dbReference type="EMBL" id="JBJHZZ010000001">
    <property type="protein sequence ID" value="MFL0245563.1"/>
    <property type="molecule type" value="Genomic_DNA"/>
</dbReference>
<dbReference type="Gene3D" id="2.60.40.3830">
    <property type="match status" value="1"/>
</dbReference>
<reference evidence="1 2" key="1">
    <citation type="submission" date="2024-11" db="EMBL/GenBank/DDBJ databases">
        <authorList>
            <person name="Heng Y.C."/>
            <person name="Lim A.C.H."/>
            <person name="Lee J.K.Y."/>
            <person name="Kittelmann S."/>
        </authorList>
    </citation>
    <scope>NUCLEOTIDE SEQUENCE [LARGE SCALE GENOMIC DNA]</scope>
    <source>
        <strain evidence="1 2">WILCCON 0185</strain>
    </source>
</reference>
<keyword evidence="2" id="KW-1185">Reference proteome</keyword>
<proteinExistence type="predicted"/>
<evidence type="ECO:0000313" key="1">
    <source>
        <dbReference type="EMBL" id="MFL0245563.1"/>
    </source>
</evidence>
<sequence length="202" mass="22509">MNSKVLTLAVFVCVITFLGGTFAYSYIGKKTIVSKSSETADKVNSSENKKQPSQLENNKELKHYFFIKENSMNAIKLIGIQGKFGLTEPRKQDNFVYTTLYLWGNDKDVLNKQLKIVALNSSGNHIEIPNLYKITKDGHGDVVEKNTLSTARENLNMRLPSDGLWNLNIYLDDVLLGNAVIDINDTGNNPTTPVPLQKSLGL</sequence>
<evidence type="ECO:0008006" key="3">
    <source>
        <dbReference type="Google" id="ProtNLM"/>
    </source>
</evidence>
<dbReference type="RefSeq" id="WP_406768020.1">
    <property type="nucleotide sequence ID" value="NZ_JBJHZZ010000001.1"/>
</dbReference>
<protein>
    <recommendedName>
        <fullName evidence="3">DUF4871 domain-containing protein</fullName>
    </recommendedName>
</protein>
<comment type="caution">
    <text evidence="1">The sequence shown here is derived from an EMBL/GenBank/DDBJ whole genome shotgun (WGS) entry which is preliminary data.</text>
</comment>
<accession>A0ABW8SYP5</accession>